<dbReference type="GO" id="GO:0000976">
    <property type="term" value="F:transcription cis-regulatory region binding"/>
    <property type="evidence" value="ECO:0007669"/>
    <property type="project" value="TreeGrafter"/>
</dbReference>
<dbReference type="InterPro" id="IPR001789">
    <property type="entry name" value="Sig_transdc_resp-reg_receiver"/>
</dbReference>
<dbReference type="RefSeq" id="WP_271636555.1">
    <property type="nucleotide sequence ID" value="NZ_CP094970.1"/>
</dbReference>
<dbReference type="InterPro" id="IPR039420">
    <property type="entry name" value="WalR-like"/>
</dbReference>
<dbReference type="EMBL" id="CP094970">
    <property type="protein sequence ID" value="UYM07579.1"/>
    <property type="molecule type" value="Genomic_DNA"/>
</dbReference>
<evidence type="ECO:0000313" key="6">
    <source>
        <dbReference type="EMBL" id="UYM07579.1"/>
    </source>
</evidence>
<organism evidence="6 7">
    <name type="scientific">Solicola gregarius</name>
    <dbReference type="NCBI Taxonomy" id="2908642"/>
    <lineage>
        <taxon>Bacteria</taxon>
        <taxon>Bacillati</taxon>
        <taxon>Actinomycetota</taxon>
        <taxon>Actinomycetes</taxon>
        <taxon>Propionibacteriales</taxon>
        <taxon>Nocardioidaceae</taxon>
        <taxon>Solicola</taxon>
    </lineage>
</organism>
<feature type="modified residue" description="4-aspartylphosphate" evidence="2">
    <location>
        <position position="51"/>
    </location>
</feature>
<name>A0AA46TMC9_9ACTN</name>
<proteinExistence type="predicted"/>
<dbReference type="GO" id="GO:0006355">
    <property type="term" value="P:regulation of DNA-templated transcription"/>
    <property type="evidence" value="ECO:0007669"/>
    <property type="project" value="InterPro"/>
</dbReference>
<evidence type="ECO:0000256" key="3">
    <source>
        <dbReference type="PROSITE-ProRule" id="PRU01091"/>
    </source>
</evidence>
<dbReference type="SUPFAM" id="SSF46894">
    <property type="entry name" value="C-terminal effector domain of the bipartite response regulators"/>
    <property type="match status" value="1"/>
</dbReference>
<keyword evidence="7" id="KW-1185">Reference proteome</keyword>
<dbReference type="Pfam" id="PF00072">
    <property type="entry name" value="Response_reg"/>
    <property type="match status" value="1"/>
</dbReference>
<keyword evidence="2" id="KW-0597">Phosphoprotein</keyword>
<dbReference type="Gene3D" id="1.10.10.10">
    <property type="entry name" value="Winged helix-like DNA-binding domain superfamily/Winged helix DNA-binding domain"/>
    <property type="match status" value="1"/>
</dbReference>
<dbReference type="InterPro" id="IPR016032">
    <property type="entry name" value="Sig_transdc_resp-reg_C-effctor"/>
</dbReference>
<evidence type="ECO:0000259" key="5">
    <source>
        <dbReference type="PROSITE" id="PS51755"/>
    </source>
</evidence>
<evidence type="ECO:0000313" key="7">
    <source>
        <dbReference type="Proteomes" id="UP001164390"/>
    </source>
</evidence>
<dbReference type="CDD" id="cd00383">
    <property type="entry name" value="trans_reg_C"/>
    <property type="match status" value="1"/>
</dbReference>
<reference evidence="6" key="1">
    <citation type="submission" date="2022-01" db="EMBL/GenBank/DDBJ databases">
        <title>Nocardioidaceae gen. sp. A5X3R13.</title>
        <authorList>
            <person name="Lopez Marin M.A."/>
            <person name="Uhlik O."/>
        </authorList>
    </citation>
    <scope>NUCLEOTIDE SEQUENCE</scope>
    <source>
        <strain evidence="6">A5X3R13</strain>
    </source>
</reference>
<dbReference type="Pfam" id="PF00486">
    <property type="entry name" value="Trans_reg_C"/>
    <property type="match status" value="1"/>
</dbReference>
<evidence type="ECO:0000259" key="4">
    <source>
        <dbReference type="PROSITE" id="PS50110"/>
    </source>
</evidence>
<dbReference type="SUPFAM" id="SSF52172">
    <property type="entry name" value="CheY-like"/>
    <property type="match status" value="1"/>
</dbReference>
<evidence type="ECO:0000256" key="1">
    <source>
        <dbReference type="ARBA" id="ARBA00023125"/>
    </source>
</evidence>
<accession>A0AA46TMC9</accession>
<dbReference type="PROSITE" id="PS50110">
    <property type="entry name" value="RESPONSE_REGULATORY"/>
    <property type="match status" value="1"/>
</dbReference>
<dbReference type="SMART" id="SM00862">
    <property type="entry name" value="Trans_reg_C"/>
    <property type="match status" value="1"/>
</dbReference>
<protein>
    <submittedName>
        <fullName evidence="6">Response regulator transcription factor</fullName>
    </submittedName>
</protein>
<dbReference type="InterPro" id="IPR036388">
    <property type="entry name" value="WH-like_DNA-bd_sf"/>
</dbReference>
<dbReference type="Gene3D" id="3.40.50.2300">
    <property type="match status" value="1"/>
</dbReference>
<dbReference type="InterPro" id="IPR011006">
    <property type="entry name" value="CheY-like_superfamily"/>
</dbReference>
<dbReference type="GO" id="GO:0032993">
    <property type="term" value="C:protein-DNA complex"/>
    <property type="evidence" value="ECO:0007669"/>
    <property type="project" value="TreeGrafter"/>
</dbReference>
<dbReference type="GO" id="GO:0005829">
    <property type="term" value="C:cytosol"/>
    <property type="evidence" value="ECO:0007669"/>
    <property type="project" value="TreeGrafter"/>
</dbReference>
<dbReference type="Gene3D" id="6.10.250.690">
    <property type="match status" value="1"/>
</dbReference>
<feature type="DNA-binding region" description="OmpR/PhoB-type" evidence="3">
    <location>
        <begin position="126"/>
        <end position="221"/>
    </location>
</feature>
<keyword evidence="1 3" id="KW-0238">DNA-binding</keyword>
<sequence>MRILLVEDDADLADVVALGLRNEAYAVDVARSYGEADELLTTTEFDVACIDLGLPDGDGGDLISRARMDERLRRPGRILVLTARDGVADRVTGLDAGADDYLVKPFAFAELVARIRALARRKDAEGTTLRVGDLTLDLAAHRAWRGDAELALTAREYALLRYFMHHPDEVLSAEDLLEHVWDANADPFTASVRVILSRLRRKLGDPSRIVTITNAGYELRSTS</sequence>
<dbReference type="GO" id="GO:0000156">
    <property type="term" value="F:phosphorelay response regulator activity"/>
    <property type="evidence" value="ECO:0007669"/>
    <property type="project" value="TreeGrafter"/>
</dbReference>
<dbReference type="PANTHER" id="PTHR48111">
    <property type="entry name" value="REGULATOR OF RPOS"/>
    <property type="match status" value="1"/>
</dbReference>
<evidence type="ECO:0000256" key="2">
    <source>
        <dbReference type="PROSITE-ProRule" id="PRU00169"/>
    </source>
</evidence>
<gene>
    <name evidence="6" type="ORF">L0C25_11050</name>
</gene>
<dbReference type="SMART" id="SM00448">
    <property type="entry name" value="REC"/>
    <property type="match status" value="1"/>
</dbReference>
<feature type="domain" description="OmpR/PhoB-type" evidence="5">
    <location>
        <begin position="126"/>
        <end position="221"/>
    </location>
</feature>
<feature type="domain" description="Response regulatory" evidence="4">
    <location>
        <begin position="2"/>
        <end position="119"/>
    </location>
</feature>
<dbReference type="Proteomes" id="UP001164390">
    <property type="component" value="Chromosome"/>
</dbReference>
<dbReference type="InterPro" id="IPR001867">
    <property type="entry name" value="OmpR/PhoB-type_DNA-bd"/>
</dbReference>
<dbReference type="AlphaFoldDB" id="A0AA46TMC9"/>
<dbReference type="KEGG" id="sgrg:L0C25_11050"/>
<dbReference type="PANTHER" id="PTHR48111:SF36">
    <property type="entry name" value="TRANSCRIPTIONAL REGULATORY PROTEIN CUTR"/>
    <property type="match status" value="1"/>
</dbReference>
<dbReference type="PROSITE" id="PS51755">
    <property type="entry name" value="OMPR_PHOB"/>
    <property type="match status" value="1"/>
</dbReference>